<dbReference type="EC" id="3.1.3.27" evidence="10"/>
<keyword evidence="2" id="KW-1003">Cell membrane</keyword>
<reference evidence="10 11" key="1">
    <citation type="journal article" date="2013" name="Mar. Genomics">
        <title>Expression of sulfatases in Rhodopirellula baltica and the diversity of sulfatases in the genus Rhodopirellula.</title>
        <authorList>
            <person name="Wegner C.E."/>
            <person name="Richter-Heitmann T."/>
            <person name="Klindworth A."/>
            <person name="Klockow C."/>
            <person name="Richter M."/>
            <person name="Achstetter T."/>
            <person name="Glockner F.O."/>
            <person name="Harder J."/>
        </authorList>
    </citation>
    <scope>NUCLEOTIDE SEQUENCE [LARGE SCALE GENOMIC DNA]</scope>
    <source>
        <strain evidence="10 11">SM41</strain>
    </source>
</reference>
<dbReference type="PANTHER" id="PTHR14969:SF62">
    <property type="entry name" value="DECAPRENYLPHOSPHORYL-5-PHOSPHORIBOSE PHOSPHATASE RV3807C-RELATED"/>
    <property type="match status" value="1"/>
</dbReference>
<comment type="caution">
    <text evidence="10">The sequence shown here is derived from an EMBL/GenBank/DDBJ whole genome shotgun (WGS) entry which is preliminary data.</text>
</comment>
<evidence type="ECO:0000256" key="4">
    <source>
        <dbReference type="ARBA" id="ARBA00022801"/>
    </source>
</evidence>
<feature type="region of interest" description="Disordered" evidence="7">
    <location>
        <begin position="319"/>
        <end position="374"/>
    </location>
</feature>
<evidence type="ECO:0000256" key="5">
    <source>
        <dbReference type="ARBA" id="ARBA00022989"/>
    </source>
</evidence>
<evidence type="ECO:0000256" key="6">
    <source>
        <dbReference type="ARBA" id="ARBA00023136"/>
    </source>
</evidence>
<feature type="compositionally biased region" description="Polar residues" evidence="7">
    <location>
        <begin position="332"/>
        <end position="341"/>
    </location>
</feature>
<dbReference type="GO" id="GO:0004601">
    <property type="term" value="F:peroxidase activity"/>
    <property type="evidence" value="ECO:0007669"/>
    <property type="project" value="UniProtKB-KW"/>
</dbReference>
<protein>
    <submittedName>
        <fullName evidence="10">Phosphatidic acid phosphatase type 2/haloperoxidase</fullName>
        <ecNumber evidence="10">3.1.3.27</ecNumber>
    </submittedName>
</protein>
<evidence type="ECO:0000256" key="2">
    <source>
        <dbReference type="ARBA" id="ARBA00022475"/>
    </source>
</evidence>
<keyword evidence="6 8" id="KW-0472">Membrane</keyword>
<feature type="region of interest" description="Disordered" evidence="7">
    <location>
        <begin position="1"/>
        <end position="92"/>
    </location>
</feature>
<name>M5U922_9BACT</name>
<keyword evidence="3 8" id="KW-0812">Transmembrane</keyword>
<dbReference type="PANTHER" id="PTHR14969">
    <property type="entry name" value="SPHINGOSINE-1-PHOSPHATE PHOSPHOHYDROLASE"/>
    <property type="match status" value="1"/>
</dbReference>
<dbReference type="SUPFAM" id="SSF48317">
    <property type="entry name" value="Acid phosphatase/Vanadium-dependent haloperoxidase"/>
    <property type="match status" value="1"/>
</dbReference>
<feature type="transmembrane region" description="Helical" evidence="8">
    <location>
        <begin position="148"/>
        <end position="170"/>
    </location>
</feature>
<evidence type="ECO:0000259" key="9">
    <source>
        <dbReference type="Pfam" id="PF01569"/>
    </source>
</evidence>
<evidence type="ECO:0000256" key="7">
    <source>
        <dbReference type="SAM" id="MobiDB-lite"/>
    </source>
</evidence>
<dbReference type="EMBL" id="ANOH01000280">
    <property type="protein sequence ID" value="EMI54356.1"/>
    <property type="molecule type" value="Genomic_DNA"/>
</dbReference>
<evidence type="ECO:0000313" key="10">
    <source>
        <dbReference type="EMBL" id="EMI54356.1"/>
    </source>
</evidence>
<keyword evidence="11" id="KW-1185">Reference proteome</keyword>
<comment type="subcellular location">
    <subcellularLocation>
        <location evidence="1">Cell membrane</location>
        <topology evidence="1">Multi-pass membrane protein</topology>
    </subcellularLocation>
</comment>
<evidence type="ECO:0000256" key="8">
    <source>
        <dbReference type="SAM" id="Phobius"/>
    </source>
</evidence>
<evidence type="ECO:0000256" key="1">
    <source>
        <dbReference type="ARBA" id="ARBA00004651"/>
    </source>
</evidence>
<dbReference type="GO" id="GO:0005886">
    <property type="term" value="C:plasma membrane"/>
    <property type="evidence" value="ECO:0007669"/>
    <property type="project" value="UniProtKB-SubCell"/>
</dbReference>
<dbReference type="InterPro" id="IPR036938">
    <property type="entry name" value="PAP2/HPO_sf"/>
</dbReference>
<feature type="domain" description="Phosphatidic acid phosphatase type 2/haloperoxidase" evidence="9">
    <location>
        <begin position="184"/>
        <end position="304"/>
    </location>
</feature>
<evidence type="ECO:0000256" key="3">
    <source>
        <dbReference type="ARBA" id="ARBA00022692"/>
    </source>
</evidence>
<accession>M5U922</accession>
<feature type="transmembrane region" description="Helical" evidence="8">
    <location>
        <begin position="182"/>
        <end position="200"/>
    </location>
</feature>
<evidence type="ECO:0000313" key="11">
    <source>
        <dbReference type="Proteomes" id="UP000011885"/>
    </source>
</evidence>
<keyword evidence="10" id="KW-0575">Peroxidase</keyword>
<feature type="compositionally biased region" description="Basic and acidic residues" evidence="7">
    <location>
        <begin position="1"/>
        <end position="18"/>
    </location>
</feature>
<keyword evidence="4 10" id="KW-0378">Hydrolase</keyword>
<dbReference type="InterPro" id="IPR000326">
    <property type="entry name" value="PAP2/HPO"/>
</dbReference>
<organism evidence="10 11">
    <name type="scientific">Rhodopirellula sallentina SM41</name>
    <dbReference type="NCBI Taxonomy" id="1263870"/>
    <lineage>
        <taxon>Bacteria</taxon>
        <taxon>Pseudomonadati</taxon>
        <taxon>Planctomycetota</taxon>
        <taxon>Planctomycetia</taxon>
        <taxon>Pirellulales</taxon>
        <taxon>Pirellulaceae</taxon>
        <taxon>Rhodopirellula</taxon>
    </lineage>
</organism>
<dbReference type="PATRIC" id="fig|1263870.3.peg.4426"/>
<dbReference type="Gene3D" id="1.20.144.10">
    <property type="entry name" value="Phosphatidic acid phosphatase type 2/haloperoxidase"/>
    <property type="match status" value="1"/>
</dbReference>
<keyword evidence="10" id="KW-0560">Oxidoreductase</keyword>
<sequence length="398" mass="43074">MDRPTSDCSPLEHVRFDSDVSANPHQEAAPARPDAEVGSAGSRAAEPLCPESHVPESRVPESHAPESHAPESHAPESRAAERSPSLPRRLSPQRLSALNTEAASLYRPITLVYMASIMLLMVPVLTLVDTSVARYFKSSPLSRDLDSALELSLVFSHGTGVFLVLMSIMLLAPRLRWQVPRLATLALGGGALATITKMFVLRPRPSSLNLEYVGSESSWLWAFDWDLSEIAAFDASTRAFPSGNVVTATALTIGLWILLPRGRVLFATIWVGVLLQRLNTGTHFLSDACGGVAIGLLWAFVCYHPKLMGTLFDRMAHEPRRRRRHRPATVDVNPTSQITDPRTTDELATSGEAMPSLGTVGLDADPPQAGVSPDRVQAGHVVPMTAGQEESQSSERAA</sequence>
<feature type="transmembrane region" description="Helical" evidence="8">
    <location>
        <begin position="111"/>
        <end position="128"/>
    </location>
</feature>
<keyword evidence="5 8" id="KW-1133">Transmembrane helix</keyword>
<feature type="transmembrane region" description="Helical" evidence="8">
    <location>
        <begin position="282"/>
        <end position="301"/>
    </location>
</feature>
<dbReference type="Proteomes" id="UP000011885">
    <property type="component" value="Unassembled WGS sequence"/>
</dbReference>
<feature type="compositionally biased region" description="Basic and acidic residues" evidence="7">
    <location>
        <begin position="53"/>
        <end position="81"/>
    </location>
</feature>
<feature type="transmembrane region" description="Helical" evidence="8">
    <location>
        <begin position="253"/>
        <end position="275"/>
    </location>
</feature>
<gene>
    <name evidence="10" type="ORF">RSSM_04181</name>
</gene>
<dbReference type="GO" id="GO:0008962">
    <property type="term" value="F:phosphatidylglycerophosphatase activity"/>
    <property type="evidence" value="ECO:0007669"/>
    <property type="project" value="UniProtKB-EC"/>
</dbReference>
<proteinExistence type="predicted"/>
<dbReference type="Pfam" id="PF01569">
    <property type="entry name" value="PAP2"/>
    <property type="match status" value="1"/>
</dbReference>
<dbReference type="AlphaFoldDB" id="M5U922"/>